<feature type="non-terminal residue" evidence="1">
    <location>
        <position position="1"/>
    </location>
</feature>
<accession>A0A699RLH1</accession>
<evidence type="ECO:0000313" key="1">
    <source>
        <dbReference type="EMBL" id="GFC86603.1"/>
    </source>
</evidence>
<feature type="non-terminal residue" evidence="1">
    <location>
        <position position="180"/>
    </location>
</feature>
<proteinExistence type="predicted"/>
<dbReference type="SUPFAM" id="SSF52540">
    <property type="entry name" value="P-loop containing nucleoside triphosphate hydrolases"/>
    <property type="match status" value="1"/>
</dbReference>
<evidence type="ECO:0008006" key="2">
    <source>
        <dbReference type="Google" id="ProtNLM"/>
    </source>
</evidence>
<comment type="caution">
    <text evidence="1">The sequence shown here is derived from an EMBL/GenBank/DDBJ whole genome shotgun (WGS) entry which is preliminary data.</text>
</comment>
<reference evidence="1" key="1">
    <citation type="journal article" date="2019" name="Sci. Rep.">
        <title>Draft genome of Tanacetum cinerariifolium, the natural source of mosquito coil.</title>
        <authorList>
            <person name="Yamashiro T."/>
            <person name="Shiraishi A."/>
            <person name="Satake H."/>
            <person name="Nakayama K."/>
        </authorList>
    </citation>
    <scope>NUCLEOTIDE SEQUENCE</scope>
</reference>
<dbReference type="AlphaFoldDB" id="A0A699RLH1"/>
<organism evidence="1">
    <name type="scientific">Tanacetum cinerariifolium</name>
    <name type="common">Dalmatian daisy</name>
    <name type="synonym">Chrysanthemum cinerariifolium</name>
    <dbReference type="NCBI Taxonomy" id="118510"/>
    <lineage>
        <taxon>Eukaryota</taxon>
        <taxon>Viridiplantae</taxon>
        <taxon>Streptophyta</taxon>
        <taxon>Embryophyta</taxon>
        <taxon>Tracheophyta</taxon>
        <taxon>Spermatophyta</taxon>
        <taxon>Magnoliopsida</taxon>
        <taxon>eudicotyledons</taxon>
        <taxon>Gunneridae</taxon>
        <taxon>Pentapetalae</taxon>
        <taxon>asterids</taxon>
        <taxon>campanulids</taxon>
        <taxon>Asterales</taxon>
        <taxon>Asteraceae</taxon>
        <taxon>Asteroideae</taxon>
        <taxon>Anthemideae</taxon>
        <taxon>Anthemidinae</taxon>
        <taxon>Tanacetum</taxon>
    </lineage>
</organism>
<name>A0A699RLH1_TANCI</name>
<gene>
    <name evidence="1" type="ORF">Tci_858573</name>
</gene>
<dbReference type="EMBL" id="BKCJ011106078">
    <property type="protein sequence ID" value="GFC86603.1"/>
    <property type="molecule type" value="Genomic_DNA"/>
</dbReference>
<dbReference type="InterPro" id="IPR027417">
    <property type="entry name" value="P-loop_NTPase"/>
</dbReference>
<sequence>RRSATNDLAKIYQKLIAACTWHRLAKNATPAARQAAELAQPAIPCWILPHYRVSEALPTEFGSFDLVIIDEASQSDLSALPALLRAKKLLVQVSPAAVGMNIEEVQQLMLRTLPDAISVFKPLFSPDRSIYDLCKVVFADTALMLREHFRCVAPIIEYSKRQYYNHELRPLRYPKASERL</sequence>
<protein>
    <recommendedName>
        <fullName evidence="2">DNA2/NAM7 helicase helicase domain-containing protein</fullName>
    </recommendedName>
</protein>